<feature type="transmembrane region" description="Helical" evidence="6">
    <location>
        <begin position="431"/>
        <end position="454"/>
    </location>
</feature>
<dbReference type="InterPro" id="IPR011701">
    <property type="entry name" value="MFS"/>
</dbReference>
<evidence type="ECO:0000256" key="4">
    <source>
        <dbReference type="ARBA" id="ARBA00022989"/>
    </source>
</evidence>
<gene>
    <name evidence="8" type="primary">MPUL0A01690</name>
    <name evidence="8" type="ORF">METSCH_A01690</name>
</gene>
<dbReference type="GO" id="GO:0022857">
    <property type="term" value="F:transmembrane transporter activity"/>
    <property type="evidence" value="ECO:0007669"/>
    <property type="project" value="InterPro"/>
</dbReference>
<keyword evidence="4 6" id="KW-1133">Transmembrane helix</keyword>
<dbReference type="InterPro" id="IPR036259">
    <property type="entry name" value="MFS_trans_sf"/>
</dbReference>
<proteinExistence type="predicted"/>
<dbReference type="SUPFAM" id="SSF103473">
    <property type="entry name" value="MFS general substrate transporter"/>
    <property type="match status" value="1"/>
</dbReference>
<organism evidence="8 9">
    <name type="scientific">Metschnikowia aff. pulcherrima</name>
    <dbReference type="NCBI Taxonomy" id="2163413"/>
    <lineage>
        <taxon>Eukaryota</taxon>
        <taxon>Fungi</taxon>
        <taxon>Dikarya</taxon>
        <taxon>Ascomycota</taxon>
        <taxon>Saccharomycotina</taxon>
        <taxon>Pichiomycetes</taxon>
        <taxon>Metschnikowiaceae</taxon>
        <taxon>Metschnikowia</taxon>
    </lineage>
</organism>
<keyword evidence="5 6" id="KW-0472">Membrane</keyword>
<dbReference type="GO" id="GO:0016020">
    <property type="term" value="C:membrane"/>
    <property type="evidence" value="ECO:0007669"/>
    <property type="project" value="UniProtKB-SubCell"/>
</dbReference>
<evidence type="ECO:0000256" key="2">
    <source>
        <dbReference type="ARBA" id="ARBA00022448"/>
    </source>
</evidence>
<feature type="transmembrane region" description="Helical" evidence="6">
    <location>
        <begin position="58"/>
        <end position="77"/>
    </location>
</feature>
<comment type="subcellular location">
    <subcellularLocation>
        <location evidence="1">Membrane</location>
        <topology evidence="1">Multi-pass membrane protein</topology>
    </subcellularLocation>
</comment>
<keyword evidence="2" id="KW-0813">Transport</keyword>
<feature type="transmembrane region" description="Helical" evidence="6">
    <location>
        <begin position="146"/>
        <end position="165"/>
    </location>
</feature>
<dbReference type="PANTHER" id="PTHR23504">
    <property type="entry name" value="MAJOR FACILITATOR SUPERFAMILY DOMAIN-CONTAINING PROTEIN 10"/>
    <property type="match status" value="1"/>
</dbReference>
<protein>
    <submittedName>
        <fullName evidence="8">Major Facilitator Superfamily protein</fullName>
    </submittedName>
</protein>
<dbReference type="Pfam" id="PF07690">
    <property type="entry name" value="MFS_1"/>
    <property type="match status" value="1"/>
</dbReference>
<evidence type="ECO:0000256" key="6">
    <source>
        <dbReference type="SAM" id="Phobius"/>
    </source>
</evidence>
<dbReference type="EMBL" id="CP034456">
    <property type="protein sequence ID" value="QBM85548.1"/>
    <property type="molecule type" value="Genomic_DNA"/>
</dbReference>
<name>A0A4P6XIA9_9ASCO</name>
<feature type="transmembrane region" description="Helical" evidence="6">
    <location>
        <begin position="569"/>
        <end position="587"/>
    </location>
</feature>
<feature type="transmembrane region" description="Helical" evidence="6">
    <location>
        <begin position="114"/>
        <end position="134"/>
    </location>
</feature>
<evidence type="ECO:0000313" key="8">
    <source>
        <dbReference type="EMBL" id="QBM85548.1"/>
    </source>
</evidence>
<feature type="transmembrane region" description="Helical" evidence="6">
    <location>
        <begin position="26"/>
        <end position="43"/>
    </location>
</feature>
<reference evidence="9" key="1">
    <citation type="submission" date="2019-03" db="EMBL/GenBank/DDBJ databases">
        <title>Snf2 controls pulcherriminic acid biosynthesis and connects pigmentation and antifungal activity of the yeast Metschnikowia pulcherrima.</title>
        <authorList>
            <person name="Gore-Lloyd D."/>
            <person name="Sumann I."/>
            <person name="Brachmann A.O."/>
            <person name="Schneeberger K."/>
            <person name="Ortiz-Merino R.A."/>
            <person name="Moreno-Beltran M."/>
            <person name="Schlaefli M."/>
            <person name="Kirner P."/>
            <person name="Santos Kron A."/>
            <person name="Wolfe K.H."/>
            <person name="Piel J."/>
            <person name="Ahrens C.H."/>
            <person name="Henk D."/>
            <person name="Freimoser F.M."/>
        </authorList>
    </citation>
    <scope>NUCLEOTIDE SEQUENCE [LARGE SCALE GENOMIC DNA]</scope>
    <source>
        <strain evidence="9">APC 1.2</strain>
    </source>
</reference>
<evidence type="ECO:0000256" key="3">
    <source>
        <dbReference type="ARBA" id="ARBA00022692"/>
    </source>
</evidence>
<feature type="transmembrane region" description="Helical" evidence="6">
    <location>
        <begin position="466"/>
        <end position="488"/>
    </location>
</feature>
<evidence type="ECO:0000313" key="9">
    <source>
        <dbReference type="Proteomes" id="UP000292447"/>
    </source>
</evidence>
<evidence type="ECO:0000259" key="7">
    <source>
        <dbReference type="PROSITE" id="PS50850"/>
    </source>
</evidence>
<dbReference type="AlphaFoldDB" id="A0A4P6XIA9"/>
<dbReference type="PANTHER" id="PTHR23504:SF15">
    <property type="entry name" value="MAJOR FACILITATOR SUPERFAMILY (MFS) PROFILE DOMAIN-CONTAINING PROTEIN"/>
    <property type="match status" value="1"/>
</dbReference>
<dbReference type="CDD" id="cd17330">
    <property type="entry name" value="MFS_SLC46_TetA_like"/>
    <property type="match status" value="1"/>
</dbReference>
<feature type="transmembrane region" description="Helical" evidence="6">
    <location>
        <begin position="212"/>
        <end position="234"/>
    </location>
</feature>
<feature type="transmembrane region" description="Helical" evidence="6">
    <location>
        <begin position="376"/>
        <end position="397"/>
    </location>
</feature>
<dbReference type="Proteomes" id="UP000292447">
    <property type="component" value="Chromosome I"/>
</dbReference>
<evidence type="ECO:0000256" key="5">
    <source>
        <dbReference type="ARBA" id="ARBA00023136"/>
    </source>
</evidence>
<dbReference type="PROSITE" id="PS50850">
    <property type="entry name" value="MFS"/>
    <property type="match status" value="1"/>
</dbReference>
<feature type="transmembrane region" description="Helical" evidence="6">
    <location>
        <begin position="89"/>
        <end position="108"/>
    </location>
</feature>
<sequence length="593" mass="66650">MANITFREQMAGFPVKQMLVISVMRFSEPLAFTSLFPYLYFMIRDFHIAPTEEEISKYSGYLASSFAFCQFLFAMQWGKMLDRVGRKPVLLCGLLGTSASLLLFGFSTNYYMALFARSLAGVLNGNIAVLRTVIGEICTDKKHQALGFSTLPLLFNFGSVIGPLIGGSRIFTNPKKENPYHKEGYTLLVFGSSLEVLKLPSWYTKFRDQHPYAMSNVAVAMFLWFSCIIGFLFLEETNEKFSEKRDLGLELGDFLVQLFCGGARKVRPWQQQPSVDEETPLMFDEDAVSSKSAIMVASPPETNLPTSDSESVASLTGSSLHSAEREEIETREYIDDALRDEEDEIDAIGPYVSKTLSNAIVRRYSQSSMRPQKPKVLTPQVITVILSNCIISLHSIAYNEFLPVLLAAQFRKDALHFPFTISGGFGLESSFIGMLFSSTGIIGMLIILVVFPWVDRALGTLQGFRMSLCFFPVVYALVPMSIFTLHSYNEAFPTWATTFFLYMLTSLKTLATATGLPQIMILNHRAAAKEHRAYVNSLTMSMLAFARFLGPIVFGYLMTLGDKHQIGWLSWWLMALMALVGLFQSFYMHDYDD</sequence>
<keyword evidence="9" id="KW-1185">Reference proteome</keyword>
<accession>A0A4P6XIA9</accession>
<feature type="domain" description="Major facilitator superfamily (MFS) profile" evidence="7">
    <location>
        <begin position="17"/>
        <end position="593"/>
    </location>
</feature>
<dbReference type="InterPro" id="IPR020846">
    <property type="entry name" value="MFS_dom"/>
</dbReference>
<dbReference type="Gene3D" id="1.20.1250.20">
    <property type="entry name" value="MFS general substrate transporter like domains"/>
    <property type="match status" value="1"/>
</dbReference>
<keyword evidence="3 6" id="KW-0812">Transmembrane</keyword>
<feature type="transmembrane region" description="Helical" evidence="6">
    <location>
        <begin position="500"/>
        <end position="522"/>
    </location>
</feature>
<feature type="transmembrane region" description="Helical" evidence="6">
    <location>
        <begin position="534"/>
        <end position="557"/>
    </location>
</feature>
<evidence type="ECO:0000256" key="1">
    <source>
        <dbReference type="ARBA" id="ARBA00004141"/>
    </source>
</evidence>